<dbReference type="InterPro" id="IPR002928">
    <property type="entry name" value="Myosin_tail"/>
</dbReference>
<dbReference type="GO" id="GO:0016459">
    <property type="term" value="C:myosin complex"/>
    <property type="evidence" value="ECO:0007669"/>
    <property type="project" value="InterPro"/>
</dbReference>
<organism evidence="4 5">
    <name type="scientific">Culter alburnus</name>
    <name type="common">Topmouth culter</name>
    <dbReference type="NCBI Taxonomy" id="194366"/>
    <lineage>
        <taxon>Eukaryota</taxon>
        <taxon>Metazoa</taxon>
        <taxon>Chordata</taxon>
        <taxon>Craniata</taxon>
        <taxon>Vertebrata</taxon>
        <taxon>Euteleostomi</taxon>
        <taxon>Actinopterygii</taxon>
        <taxon>Neopterygii</taxon>
        <taxon>Teleostei</taxon>
        <taxon>Ostariophysi</taxon>
        <taxon>Cypriniformes</taxon>
        <taxon>Xenocyprididae</taxon>
        <taxon>Xenocypridinae</taxon>
        <taxon>Culter</taxon>
    </lineage>
</organism>
<protein>
    <recommendedName>
        <fullName evidence="3">Myosin tail domain-containing protein</fullName>
    </recommendedName>
</protein>
<dbReference type="Proteomes" id="UP001479290">
    <property type="component" value="Unassembled WGS sequence"/>
</dbReference>
<feature type="domain" description="Myosin tail" evidence="3">
    <location>
        <begin position="184"/>
        <end position="584"/>
    </location>
</feature>
<dbReference type="PANTHER" id="PTHR46349">
    <property type="entry name" value="CINGULIN-LIKE PROTEIN 1-RELATED"/>
    <property type="match status" value="1"/>
</dbReference>
<reference evidence="4 5" key="1">
    <citation type="submission" date="2024-05" db="EMBL/GenBank/DDBJ databases">
        <title>A high-quality chromosomal-level genome assembly of Topmouth culter (Culter alburnus).</title>
        <authorList>
            <person name="Zhao H."/>
        </authorList>
    </citation>
    <scope>NUCLEOTIDE SEQUENCE [LARGE SCALE GENOMIC DNA]</scope>
    <source>
        <strain evidence="4">CATC2023</strain>
        <tissue evidence="4">Muscle</tissue>
    </source>
</reference>
<keyword evidence="1" id="KW-0175">Coiled coil</keyword>
<dbReference type="Pfam" id="PF01576">
    <property type="entry name" value="Myosin_tail_1"/>
    <property type="match status" value="2"/>
</dbReference>
<feature type="region of interest" description="Disordered" evidence="2">
    <location>
        <begin position="1"/>
        <end position="21"/>
    </location>
</feature>
<feature type="domain" description="Myosin tail" evidence="3">
    <location>
        <begin position="598"/>
        <end position="831"/>
    </location>
</feature>
<evidence type="ECO:0000256" key="1">
    <source>
        <dbReference type="ARBA" id="ARBA00023054"/>
    </source>
</evidence>
<keyword evidence="5" id="KW-1185">Reference proteome</keyword>
<sequence length="858" mass="100159">MVKRARIPLPGAGFAGPSVESVPCQPSHIICRLSVPASGLEVETNHTGSPRTGRVAHRNRITPEEKRRSRSLESRSTGSDPGTPAVRTEGRDMKAEVTGVDSTSAGVRSEVKEETERTAQATPDLLKGQRELPDQPDEETAKLVMVNFLKDGSSEGEAVIRRRVELMFDQINTLKFRALEEFEFADPLEEVNDLRDRRAALESHVCHLQQQLQETLQNRQSLLEEKEERNAELERLQEALERSEQEQVTLRHKLTDMEKELQTSLDQLLQARRARDQCRSDMRDLQQQLSDIHDELDSAKSCEAGARDGLLQDLCVLRGEFEALQRVQEEQEEALRRRERELTALRGALEDEISAHATDLQTLQEEQQQEIHRLLEATDQAKESVALLGRKVLEVAEEKEASQTLISDLTQTKAELVQKTSALEEQISSLNLLIQQKETQETQLRERVEQLMVEKQNLEEELQEVRQQEEHMCGANRALTRHLEDTQSELSRLNRAHRELKERFEEESRQMEELRRRRSELEEERRSQQRVFERLQEEMSAAVVNSEQETQRLQEEVDALRDQSHRELDTLHTQLHNTHTQLHTHTHAAQEHQRERCVLEEKLSRCEFDLNEAELKSQQLQKRIKELEENRHTHDDRHYKLMEVRVCELERSVMEERSGSDALMKRLERGREQMEQVRAELLQERAARHDLECDRIRLERQNKDLRSRVSQLEGSQRSGTDAAISKLQLQVHELEERLLGEEKENGELQQLNRRLERRMKELTLHLEEERLSLQDQRDQLALRLKTLKRQLDEAEEEMERLENSKKKLQRDLEEQQELNEQLHTEICGLRRNNRPNKLQPTADDEDDEDETDAALDTQ</sequence>
<accession>A0AAW1YSV4</accession>
<name>A0AAW1YSV4_CULAL</name>
<evidence type="ECO:0000313" key="4">
    <source>
        <dbReference type="EMBL" id="KAK9951804.1"/>
    </source>
</evidence>
<dbReference type="GO" id="GO:0005923">
    <property type="term" value="C:bicellular tight junction"/>
    <property type="evidence" value="ECO:0007669"/>
    <property type="project" value="TreeGrafter"/>
</dbReference>
<proteinExistence type="predicted"/>
<dbReference type="EMBL" id="JAWDJR010000024">
    <property type="protein sequence ID" value="KAK9951804.1"/>
    <property type="molecule type" value="Genomic_DNA"/>
</dbReference>
<evidence type="ECO:0000256" key="2">
    <source>
        <dbReference type="SAM" id="MobiDB-lite"/>
    </source>
</evidence>
<dbReference type="AlphaFoldDB" id="A0AAW1YSV4"/>
<feature type="compositionally biased region" description="Acidic residues" evidence="2">
    <location>
        <begin position="842"/>
        <end position="858"/>
    </location>
</feature>
<feature type="region of interest" description="Disordered" evidence="2">
    <location>
        <begin position="504"/>
        <end position="526"/>
    </location>
</feature>
<dbReference type="PANTHER" id="PTHR46349:SF2">
    <property type="entry name" value="CINGULIN-LIKE PROTEIN 1"/>
    <property type="match status" value="1"/>
</dbReference>
<feature type="region of interest" description="Disordered" evidence="2">
    <location>
        <begin position="42"/>
        <end position="123"/>
    </location>
</feature>
<evidence type="ECO:0000259" key="3">
    <source>
        <dbReference type="Pfam" id="PF01576"/>
    </source>
</evidence>
<gene>
    <name evidence="4" type="ORF">ABG768_017679</name>
</gene>
<evidence type="ECO:0000313" key="5">
    <source>
        <dbReference type="Proteomes" id="UP001479290"/>
    </source>
</evidence>
<feature type="region of interest" description="Disordered" evidence="2">
    <location>
        <begin position="811"/>
        <end position="858"/>
    </location>
</feature>
<comment type="caution">
    <text evidence="4">The sequence shown here is derived from an EMBL/GenBank/DDBJ whole genome shotgun (WGS) entry which is preliminary data.</text>
</comment>
<feature type="compositionally biased region" description="Basic and acidic residues" evidence="2">
    <location>
        <begin position="61"/>
        <end position="73"/>
    </location>
</feature>
<dbReference type="GO" id="GO:0150105">
    <property type="term" value="P:protein localization to cell-cell junction"/>
    <property type="evidence" value="ECO:0007669"/>
    <property type="project" value="TreeGrafter"/>
</dbReference>